<name>A0A242KF67_9ENTE</name>
<dbReference type="GO" id="GO:0003700">
    <property type="term" value="F:DNA-binding transcription factor activity"/>
    <property type="evidence" value="ECO:0007669"/>
    <property type="project" value="InterPro"/>
</dbReference>
<dbReference type="SUPFAM" id="SSF46689">
    <property type="entry name" value="Homeodomain-like"/>
    <property type="match status" value="2"/>
</dbReference>
<dbReference type="InterPro" id="IPR037923">
    <property type="entry name" value="HTH-like"/>
</dbReference>
<keyword evidence="7" id="KW-1185">Reference proteome</keyword>
<dbReference type="InterPro" id="IPR013096">
    <property type="entry name" value="Cupin_2"/>
</dbReference>
<dbReference type="Gene3D" id="1.10.10.60">
    <property type="entry name" value="Homeodomain-like"/>
    <property type="match status" value="2"/>
</dbReference>
<proteinExistence type="predicted"/>
<dbReference type="Gene3D" id="2.60.120.10">
    <property type="entry name" value="Jelly Rolls"/>
    <property type="match status" value="1"/>
</dbReference>
<dbReference type="Pfam" id="PF07883">
    <property type="entry name" value="Cupin_2"/>
    <property type="match status" value="1"/>
</dbReference>
<evidence type="ECO:0000313" key="7">
    <source>
        <dbReference type="Proteomes" id="UP000195141"/>
    </source>
</evidence>
<reference evidence="6" key="3">
    <citation type="submission" date="2024-03" db="EMBL/GenBank/DDBJ databases">
        <title>The Genome Sequence of Enterococcus sp. DIV0242b.</title>
        <authorList>
            <consortium name="The Broad Institute Genomics Platform"/>
            <consortium name="The Broad Institute Microbial Omics Core"/>
            <consortium name="The Broad Institute Genomic Center for Infectious Diseases"/>
            <person name="Earl A."/>
            <person name="Manson A."/>
            <person name="Gilmore M."/>
            <person name="Schwartman J."/>
            <person name="Shea T."/>
            <person name="Abouelleil A."/>
            <person name="Cao P."/>
            <person name="Chapman S."/>
            <person name="Cusick C."/>
            <person name="Young S."/>
            <person name="Neafsey D."/>
            <person name="Nusbaum C."/>
            <person name="Birren B."/>
        </authorList>
    </citation>
    <scope>NUCLEOTIDE SEQUENCE</scope>
    <source>
        <strain evidence="6">9E7_DIV0242</strain>
    </source>
</reference>
<dbReference type="Pfam" id="PF12833">
    <property type="entry name" value="HTH_18"/>
    <property type="match status" value="1"/>
</dbReference>
<dbReference type="AlphaFoldDB" id="A0A242KF67"/>
<dbReference type="EMBL" id="NGMM01000001">
    <property type="protein sequence ID" value="OTP19190.1"/>
    <property type="molecule type" value="Genomic_DNA"/>
</dbReference>
<reference evidence="6" key="2">
    <citation type="submission" date="2017-05" db="EMBL/GenBank/DDBJ databases">
        <authorList>
            <consortium name="The Broad Institute Genomics Platform"/>
            <consortium name="The Broad Institute Genomic Center for Infectious Diseases"/>
            <person name="Earl A."/>
            <person name="Manson A."/>
            <person name="Schwartman J."/>
            <person name="Gilmore M."/>
            <person name="Abouelleil A."/>
            <person name="Cao P."/>
            <person name="Chapman S."/>
            <person name="Cusick C."/>
            <person name="Shea T."/>
            <person name="Young S."/>
            <person name="Neafsey D."/>
            <person name="Nusbaum C."/>
            <person name="Birren B."/>
        </authorList>
    </citation>
    <scope>NUCLEOTIDE SEQUENCE</scope>
    <source>
        <strain evidence="6">9E7_DIV0242</strain>
    </source>
</reference>
<dbReference type="Proteomes" id="UP000195141">
    <property type="component" value="Chromosome"/>
</dbReference>
<dbReference type="InterPro" id="IPR009057">
    <property type="entry name" value="Homeodomain-like_sf"/>
</dbReference>
<evidence type="ECO:0000313" key="6">
    <source>
        <dbReference type="EMBL" id="WYJ89274.1"/>
    </source>
</evidence>
<evidence type="ECO:0000259" key="4">
    <source>
        <dbReference type="PROSITE" id="PS01124"/>
    </source>
</evidence>
<dbReference type="PROSITE" id="PS00041">
    <property type="entry name" value="HTH_ARAC_FAMILY_1"/>
    <property type="match status" value="1"/>
</dbReference>
<dbReference type="SUPFAM" id="SSF51215">
    <property type="entry name" value="Regulatory protein AraC"/>
    <property type="match status" value="1"/>
</dbReference>
<dbReference type="PANTHER" id="PTHR43280">
    <property type="entry name" value="ARAC-FAMILY TRANSCRIPTIONAL REGULATOR"/>
    <property type="match status" value="1"/>
</dbReference>
<dbReference type="InterPro" id="IPR018062">
    <property type="entry name" value="HTH_AraC-typ_CS"/>
</dbReference>
<evidence type="ECO:0000256" key="3">
    <source>
        <dbReference type="ARBA" id="ARBA00023163"/>
    </source>
</evidence>
<feature type="domain" description="HTH araC/xylS-type" evidence="4">
    <location>
        <begin position="175"/>
        <end position="273"/>
    </location>
</feature>
<dbReference type="SMART" id="SM00342">
    <property type="entry name" value="HTH_ARAC"/>
    <property type="match status" value="1"/>
</dbReference>
<keyword evidence="2" id="KW-0238">DNA-binding</keyword>
<reference evidence="5" key="1">
    <citation type="submission" date="2017-05" db="EMBL/GenBank/DDBJ databases">
        <title>The Genome Sequence of Enterococcus sp. 9E7_DIV0242.</title>
        <authorList>
            <consortium name="The Broad Institute Genomics Platform"/>
            <consortium name="The Broad Institute Genomic Center for Infectious Diseases"/>
            <person name="Earl A."/>
            <person name="Manson A."/>
            <person name="Schwartman J."/>
            <person name="Gilmore M."/>
            <person name="Abouelleil A."/>
            <person name="Cao P."/>
            <person name="Chapman S."/>
            <person name="Cusick C."/>
            <person name="Shea T."/>
            <person name="Young S."/>
            <person name="Neafsey D."/>
            <person name="Nusbaum C."/>
            <person name="Birren B."/>
        </authorList>
    </citation>
    <scope>NUCLEOTIDE SEQUENCE [LARGE SCALE GENOMIC DNA]</scope>
    <source>
        <strain evidence="5">9E7_DIV0242</strain>
    </source>
</reference>
<organism evidence="5">
    <name type="scientific">Candidatus Enterococcus clewellii</name>
    <dbReference type="NCBI Taxonomy" id="1834193"/>
    <lineage>
        <taxon>Bacteria</taxon>
        <taxon>Bacillati</taxon>
        <taxon>Bacillota</taxon>
        <taxon>Bacilli</taxon>
        <taxon>Lactobacillales</taxon>
        <taxon>Enterococcaceae</taxon>
        <taxon>Enterococcus</taxon>
    </lineage>
</organism>
<dbReference type="PANTHER" id="PTHR43280:SF2">
    <property type="entry name" value="HTH-TYPE TRANSCRIPTIONAL REGULATOR EXSA"/>
    <property type="match status" value="1"/>
</dbReference>
<dbReference type="PROSITE" id="PS01124">
    <property type="entry name" value="HTH_ARAC_FAMILY_2"/>
    <property type="match status" value="1"/>
</dbReference>
<dbReference type="CDD" id="cd02208">
    <property type="entry name" value="cupin_RmlC-like"/>
    <property type="match status" value="1"/>
</dbReference>
<keyword evidence="3" id="KW-0804">Transcription</keyword>
<dbReference type="OrthoDB" id="9799319at2"/>
<dbReference type="InterPro" id="IPR014710">
    <property type="entry name" value="RmlC-like_jellyroll"/>
</dbReference>
<dbReference type="GO" id="GO:0043565">
    <property type="term" value="F:sequence-specific DNA binding"/>
    <property type="evidence" value="ECO:0007669"/>
    <property type="project" value="InterPro"/>
</dbReference>
<dbReference type="InterPro" id="IPR018060">
    <property type="entry name" value="HTH_AraC"/>
</dbReference>
<accession>A0A242KF67</accession>
<evidence type="ECO:0000256" key="2">
    <source>
        <dbReference type="ARBA" id="ARBA00023125"/>
    </source>
</evidence>
<sequence length="279" mass="32589">MAIHEYVQSDNPLLPIKIWNQQLNGPELTSPVHWHRSVEILFVASGRVGLEVEGHKQVMEKGDLTVINSREIHQIFAVASNDEMNGITLLIPSDFIQAWFPEHDKGKFDPVLVQKNKAELIGYITEIGRLYEQKEVYHEAEIVSLLLKLLMQLYRETRVSVEEETRLFEIKERLSTVLDLIEQSYQQPLTLEQAAATAGYSVSYFSKLFTMTMKRSFYQYLLDFRLRKSINELQLTDKTVTDIAIDNGFTSIHSYIHSFKKSYQMTPKEYQMKRRNRHK</sequence>
<dbReference type="RefSeq" id="WP_086348092.1">
    <property type="nucleotide sequence ID" value="NZ_CP147247.1"/>
</dbReference>
<evidence type="ECO:0000256" key="1">
    <source>
        <dbReference type="ARBA" id="ARBA00023015"/>
    </source>
</evidence>
<dbReference type="EMBL" id="CP147247">
    <property type="protein sequence ID" value="WYJ89274.1"/>
    <property type="molecule type" value="Genomic_DNA"/>
</dbReference>
<protein>
    <recommendedName>
        <fullName evidence="4">HTH araC/xylS-type domain-containing protein</fullName>
    </recommendedName>
</protein>
<gene>
    <name evidence="6" type="ORF">A5888_000993</name>
    <name evidence="5" type="ORF">A5888_001004</name>
</gene>
<evidence type="ECO:0000313" key="5">
    <source>
        <dbReference type="EMBL" id="OTP19190.1"/>
    </source>
</evidence>
<keyword evidence="1" id="KW-0805">Transcription regulation</keyword>